<sequence length="169" mass="19423">MEAKFGVYVKFNGYTIVFVVGYVLLMNAYQWFVHWESDTEYHTLLEGSSFRQHPVVDGIFMLAWIIATVSLYQALQLEVQKLLYPIGFVFGVETLQVVVRDVICRIDDDAEECFLRNSQDVIVWIGKACGLHGPNPLLLLHLTMPFSSPALLTHVYYTLYILAKLFRLP</sequence>
<keyword evidence="1" id="KW-0812">Transmembrane</keyword>
<feature type="transmembrane region" description="Helical" evidence="1">
    <location>
        <begin position="146"/>
        <end position="166"/>
    </location>
</feature>
<evidence type="ECO:0000313" key="3">
    <source>
        <dbReference type="Proteomes" id="UP000075886"/>
    </source>
</evidence>
<feature type="transmembrane region" description="Helical" evidence="1">
    <location>
        <begin position="53"/>
        <end position="75"/>
    </location>
</feature>
<reference evidence="2" key="2">
    <citation type="submission" date="2020-05" db="UniProtKB">
        <authorList>
            <consortium name="EnsemblMetazoa"/>
        </authorList>
    </citation>
    <scope>IDENTIFICATION</scope>
    <source>
        <strain evidence="2">FAR1</strain>
    </source>
</reference>
<evidence type="ECO:0000313" key="2">
    <source>
        <dbReference type="EnsemblMetazoa" id="AFAF013740-PA"/>
    </source>
</evidence>
<name>A0A182QNI3_9DIPT</name>
<protein>
    <submittedName>
        <fullName evidence="2">Uncharacterized protein</fullName>
    </submittedName>
</protein>
<keyword evidence="3" id="KW-1185">Reference proteome</keyword>
<dbReference type="VEuPathDB" id="VectorBase:AFAF013740"/>
<evidence type="ECO:0000256" key="1">
    <source>
        <dbReference type="SAM" id="Phobius"/>
    </source>
</evidence>
<proteinExistence type="predicted"/>
<reference evidence="3" key="1">
    <citation type="submission" date="2014-01" db="EMBL/GenBank/DDBJ databases">
        <title>The Genome Sequence of Anopheles farauti FAR1 (V2).</title>
        <authorList>
            <consortium name="The Broad Institute Genomics Platform"/>
            <person name="Neafsey D.E."/>
            <person name="Besansky N."/>
            <person name="Howell P."/>
            <person name="Walton C."/>
            <person name="Young S.K."/>
            <person name="Zeng Q."/>
            <person name="Gargeya S."/>
            <person name="Fitzgerald M."/>
            <person name="Haas B."/>
            <person name="Abouelleil A."/>
            <person name="Allen A.W."/>
            <person name="Alvarado L."/>
            <person name="Arachchi H.M."/>
            <person name="Berlin A.M."/>
            <person name="Chapman S.B."/>
            <person name="Gainer-Dewar J."/>
            <person name="Goldberg J."/>
            <person name="Griggs A."/>
            <person name="Gujja S."/>
            <person name="Hansen M."/>
            <person name="Howarth C."/>
            <person name="Imamovic A."/>
            <person name="Ireland A."/>
            <person name="Larimer J."/>
            <person name="McCowan C."/>
            <person name="Murphy C."/>
            <person name="Pearson M."/>
            <person name="Poon T.W."/>
            <person name="Priest M."/>
            <person name="Roberts A."/>
            <person name="Saif S."/>
            <person name="Shea T."/>
            <person name="Sisk P."/>
            <person name="Sykes S."/>
            <person name="Wortman J."/>
            <person name="Nusbaum C."/>
            <person name="Birren B."/>
        </authorList>
    </citation>
    <scope>NUCLEOTIDE SEQUENCE [LARGE SCALE GENOMIC DNA]</scope>
    <source>
        <strain evidence="3">FAR1</strain>
    </source>
</reference>
<dbReference type="EMBL" id="AXCN02000553">
    <property type="status" value="NOT_ANNOTATED_CDS"/>
    <property type="molecule type" value="Genomic_DNA"/>
</dbReference>
<feature type="transmembrane region" description="Helical" evidence="1">
    <location>
        <begin position="82"/>
        <end position="99"/>
    </location>
</feature>
<keyword evidence="1" id="KW-0472">Membrane</keyword>
<dbReference type="EnsemblMetazoa" id="AFAF013740-RA">
    <property type="protein sequence ID" value="AFAF013740-PA"/>
    <property type="gene ID" value="AFAF013740"/>
</dbReference>
<feature type="transmembrane region" description="Helical" evidence="1">
    <location>
        <begin position="12"/>
        <end position="33"/>
    </location>
</feature>
<dbReference type="Proteomes" id="UP000075886">
    <property type="component" value="Unassembled WGS sequence"/>
</dbReference>
<keyword evidence="1" id="KW-1133">Transmembrane helix</keyword>
<dbReference type="AlphaFoldDB" id="A0A182QNI3"/>
<organism evidence="2 3">
    <name type="scientific">Anopheles farauti</name>
    <dbReference type="NCBI Taxonomy" id="69004"/>
    <lineage>
        <taxon>Eukaryota</taxon>
        <taxon>Metazoa</taxon>
        <taxon>Ecdysozoa</taxon>
        <taxon>Arthropoda</taxon>
        <taxon>Hexapoda</taxon>
        <taxon>Insecta</taxon>
        <taxon>Pterygota</taxon>
        <taxon>Neoptera</taxon>
        <taxon>Endopterygota</taxon>
        <taxon>Diptera</taxon>
        <taxon>Nematocera</taxon>
        <taxon>Culicoidea</taxon>
        <taxon>Culicidae</taxon>
        <taxon>Anophelinae</taxon>
        <taxon>Anopheles</taxon>
    </lineage>
</organism>
<accession>A0A182QNI3</accession>